<dbReference type="EMBL" id="KL198024">
    <property type="protein sequence ID" value="KDQ17388.1"/>
    <property type="molecule type" value="Genomic_DNA"/>
</dbReference>
<dbReference type="AlphaFoldDB" id="A0A067MNS0"/>
<dbReference type="HOGENOM" id="CLU_1440841_0_0_1"/>
<feature type="compositionally biased region" description="Polar residues" evidence="1">
    <location>
        <begin position="31"/>
        <end position="42"/>
    </location>
</feature>
<evidence type="ECO:0000313" key="2">
    <source>
        <dbReference type="EMBL" id="KDQ17388.1"/>
    </source>
</evidence>
<dbReference type="InParanoid" id="A0A067MNS0"/>
<feature type="region of interest" description="Disordered" evidence="1">
    <location>
        <begin position="1"/>
        <end position="129"/>
    </location>
</feature>
<organism evidence="2 3">
    <name type="scientific">Botryobasidium botryosum (strain FD-172 SS1)</name>
    <dbReference type="NCBI Taxonomy" id="930990"/>
    <lineage>
        <taxon>Eukaryota</taxon>
        <taxon>Fungi</taxon>
        <taxon>Dikarya</taxon>
        <taxon>Basidiomycota</taxon>
        <taxon>Agaricomycotina</taxon>
        <taxon>Agaricomycetes</taxon>
        <taxon>Cantharellales</taxon>
        <taxon>Botryobasidiaceae</taxon>
        <taxon>Botryobasidium</taxon>
    </lineage>
</organism>
<reference evidence="3" key="1">
    <citation type="journal article" date="2014" name="Proc. Natl. Acad. Sci. U.S.A.">
        <title>Extensive sampling of basidiomycete genomes demonstrates inadequacy of the white-rot/brown-rot paradigm for wood decay fungi.</title>
        <authorList>
            <person name="Riley R."/>
            <person name="Salamov A.A."/>
            <person name="Brown D.W."/>
            <person name="Nagy L.G."/>
            <person name="Floudas D."/>
            <person name="Held B.W."/>
            <person name="Levasseur A."/>
            <person name="Lombard V."/>
            <person name="Morin E."/>
            <person name="Otillar R."/>
            <person name="Lindquist E.A."/>
            <person name="Sun H."/>
            <person name="LaButti K.M."/>
            <person name="Schmutz J."/>
            <person name="Jabbour D."/>
            <person name="Luo H."/>
            <person name="Baker S.E."/>
            <person name="Pisabarro A.G."/>
            <person name="Walton J.D."/>
            <person name="Blanchette R.A."/>
            <person name="Henrissat B."/>
            <person name="Martin F."/>
            <person name="Cullen D."/>
            <person name="Hibbett D.S."/>
            <person name="Grigoriev I.V."/>
        </authorList>
    </citation>
    <scope>NUCLEOTIDE SEQUENCE [LARGE SCALE GENOMIC DNA]</scope>
    <source>
        <strain evidence="3">FD-172 SS1</strain>
    </source>
</reference>
<proteinExistence type="predicted"/>
<protein>
    <submittedName>
        <fullName evidence="2">Uncharacterized protein</fullName>
    </submittedName>
</protein>
<evidence type="ECO:0000313" key="3">
    <source>
        <dbReference type="Proteomes" id="UP000027195"/>
    </source>
</evidence>
<dbReference type="Proteomes" id="UP000027195">
    <property type="component" value="Unassembled WGS sequence"/>
</dbReference>
<name>A0A067MNS0_BOTB1</name>
<accession>A0A067MNS0</accession>
<sequence length="188" mass="20294">MHSASASSSRPPRRGTATSPPSTPPRALSQPRATSACPQIQRTYRVARPADEPPRRVRAVPSTPVRRPASRSMVPPRPQIHRAYHISRPEDAQPAALPRPSVHLSPPSTPVRPASHNRTPPSRPRAGRTLPLSSEARAMLDSSLADLEAAVARYGVPALEGREPASPIGRAQEARALIARLRRDLQGC</sequence>
<keyword evidence="3" id="KW-1185">Reference proteome</keyword>
<gene>
    <name evidence="2" type="ORF">BOTBODRAFT_172435</name>
</gene>
<feature type="compositionally biased region" description="Low complexity" evidence="1">
    <location>
        <begin position="1"/>
        <end position="20"/>
    </location>
</feature>
<evidence type="ECO:0000256" key="1">
    <source>
        <dbReference type="SAM" id="MobiDB-lite"/>
    </source>
</evidence>